<evidence type="ECO:0000313" key="6">
    <source>
        <dbReference type="EMBL" id="RPE28977.1"/>
    </source>
</evidence>
<dbReference type="CDD" id="cd00090">
    <property type="entry name" value="HTH_ARSR"/>
    <property type="match status" value="1"/>
</dbReference>
<dbReference type="InterPro" id="IPR036390">
    <property type="entry name" value="WH_DNA-bd_sf"/>
</dbReference>
<evidence type="ECO:0000313" key="7">
    <source>
        <dbReference type="Proteomes" id="UP000266906"/>
    </source>
</evidence>
<keyword evidence="3" id="KW-0804">Transcription</keyword>
<dbReference type="GO" id="GO:0003700">
    <property type="term" value="F:DNA-binding transcription factor activity"/>
    <property type="evidence" value="ECO:0007669"/>
    <property type="project" value="InterPro"/>
</dbReference>
<dbReference type="RefSeq" id="WP_123820641.1">
    <property type="nucleotide sequence ID" value="NZ_RKQG01000002.1"/>
</dbReference>
<dbReference type="Proteomes" id="UP000266906">
    <property type="component" value="Unassembled WGS sequence"/>
</dbReference>
<feature type="domain" description="HTH crp-type" evidence="5">
    <location>
        <begin position="271"/>
        <end position="320"/>
    </location>
</feature>
<proteinExistence type="predicted"/>
<evidence type="ECO:0000259" key="5">
    <source>
        <dbReference type="SMART" id="SM00419"/>
    </source>
</evidence>
<dbReference type="EMBL" id="RKQG01000002">
    <property type="protein sequence ID" value="RPE28977.1"/>
    <property type="molecule type" value="Genomic_DNA"/>
</dbReference>
<keyword evidence="1" id="KW-0805">Transcription regulation</keyword>
<evidence type="ECO:0000256" key="1">
    <source>
        <dbReference type="ARBA" id="ARBA00023015"/>
    </source>
</evidence>
<dbReference type="InterPro" id="IPR051011">
    <property type="entry name" value="Metal_resp_trans_reg"/>
</dbReference>
<dbReference type="InterPro" id="IPR011991">
    <property type="entry name" value="ArsR-like_HTH"/>
</dbReference>
<gene>
    <name evidence="6" type="ORF">EDD38_6123</name>
</gene>
<organism evidence="6 7">
    <name type="scientific">Kitasatospora cineracea</name>
    <dbReference type="NCBI Taxonomy" id="88074"/>
    <lineage>
        <taxon>Bacteria</taxon>
        <taxon>Bacillati</taxon>
        <taxon>Actinomycetota</taxon>
        <taxon>Actinomycetes</taxon>
        <taxon>Kitasatosporales</taxon>
        <taxon>Streptomycetaceae</taxon>
        <taxon>Kitasatospora</taxon>
    </lineage>
</organism>
<evidence type="ECO:0000256" key="3">
    <source>
        <dbReference type="ARBA" id="ARBA00023163"/>
    </source>
</evidence>
<dbReference type="SMART" id="SM00418">
    <property type="entry name" value="HTH_ARSR"/>
    <property type="match status" value="1"/>
</dbReference>
<dbReference type="InterPro" id="IPR036388">
    <property type="entry name" value="WH-like_DNA-bd_sf"/>
</dbReference>
<accession>A0A3N4RKP6</accession>
<protein>
    <submittedName>
        <fullName evidence="6">DNA-binding transcriptional ArsR family regulator</fullName>
    </submittedName>
</protein>
<dbReference type="PANTHER" id="PTHR43132:SF6">
    <property type="entry name" value="HTH-TYPE TRANSCRIPTIONAL REPRESSOR CZRA"/>
    <property type="match status" value="1"/>
</dbReference>
<comment type="caution">
    <text evidence="6">The sequence shown here is derived from an EMBL/GenBank/DDBJ whole genome shotgun (WGS) entry which is preliminary data.</text>
</comment>
<dbReference type="InterPro" id="IPR001845">
    <property type="entry name" value="HTH_ArsR_DNA-bd_dom"/>
</dbReference>
<dbReference type="PANTHER" id="PTHR43132">
    <property type="entry name" value="ARSENICAL RESISTANCE OPERON REPRESSOR ARSR-RELATED"/>
    <property type="match status" value="1"/>
</dbReference>
<dbReference type="SMART" id="SM00419">
    <property type="entry name" value="HTH_CRP"/>
    <property type="match status" value="1"/>
</dbReference>
<evidence type="ECO:0000256" key="2">
    <source>
        <dbReference type="ARBA" id="ARBA00023125"/>
    </source>
</evidence>
<name>A0A3N4RKP6_9ACTN</name>
<keyword evidence="7" id="KW-1185">Reference proteome</keyword>
<dbReference type="InterPro" id="IPR012318">
    <property type="entry name" value="HTH_CRP"/>
</dbReference>
<dbReference type="GO" id="GO:0003677">
    <property type="term" value="F:DNA binding"/>
    <property type="evidence" value="ECO:0007669"/>
    <property type="project" value="UniProtKB-KW"/>
</dbReference>
<evidence type="ECO:0000259" key="4">
    <source>
        <dbReference type="SMART" id="SM00418"/>
    </source>
</evidence>
<dbReference type="Pfam" id="PF12840">
    <property type="entry name" value="HTH_20"/>
    <property type="match status" value="1"/>
</dbReference>
<feature type="domain" description="HTH arsR-type" evidence="4">
    <location>
        <begin position="258"/>
        <end position="333"/>
    </location>
</feature>
<sequence length="333" mass="36429">MFEFAFGVDDLATTWITYSPLQEAVFSLRARRRPAAYPHYRRWTASWEAEYRELDSALLDALVTPRVWVPDFLTPRPSSRRPSFESELALLARTAPETVAKDFAAAYRGDGAPLPEAVASRLDDPERLLAHCTAQLRGYWERCLLPRWWPRARAVLEADLAYRGRLFAEHGAEGLFAELSPQLSWNAGVLRLDDPDPRVRALGGRRTRVAGRGLVLLPTLCGRSAHTVIDPGEPPVISYPARGTALLGEQQPFPEVPDALAELIGPPRARLLLLLAHPATTTALAQRLGVTPGAVSRHLSALTAAGLLTRTRAGRSVLYARSPLGAALASGGR</sequence>
<dbReference type="AlphaFoldDB" id="A0A3N4RKP6"/>
<reference evidence="6 7" key="1">
    <citation type="submission" date="2018-11" db="EMBL/GenBank/DDBJ databases">
        <title>Sequencing the genomes of 1000 actinobacteria strains.</title>
        <authorList>
            <person name="Klenk H.-P."/>
        </authorList>
    </citation>
    <scope>NUCLEOTIDE SEQUENCE [LARGE SCALE GENOMIC DNA]</scope>
    <source>
        <strain evidence="6 7">DSM 44781</strain>
    </source>
</reference>
<dbReference type="Gene3D" id="1.10.10.10">
    <property type="entry name" value="Winged helix-like DNA-binding domain superfamily/Winged helix DNA-binding domain"/>
    <property type="match status" value="1"/>
</dbReference>
<dbReference type="SUPFAM" id="SSF46785">
    <property type="entry name" value="Winged helix' DNA-binding domain"/>
    <property type="match status" value="1"/>
</dbReference>
<keyword evidence="2 6" id="KW-0238">DNA-binding</keyword>